<feature type="domain" description="Capsule synthesis protein CapA" evidence="3">
    <location>
        <begin position="24"/>
        <end position="262"/>
    </location>
</feature>
<evidence type="ECO:0000256" key="1">
    <source>
        <dbReference type="ARBA" id="ARBA00005662"/>
    </source>
</evidence>
<dbReference type="PANTHER" id="PTHR33393">
    <property type="entry name" value="POLYGLUTAMINE SYNTHESIS ACCESSORY PROTEIN RV0574C-RELATED"/>
    <property type="match status" value="1"/>
</dbReference>
<dbReference type="Proteomes" id="UP000319449">
    <property type="component" value="Unassembled WGS sequence"/>
</dbReference>
<organism evidence="4 5">
    <name type="scientific">Geobacter argillaceus</name>
    <dbReference type="NCBI Taxonomy" id="345631"/>
    <lineage>
        <taxon>Bacteria</taxon>
        <taxon>Pseudomonadati</taxon>
        <taxon>Thermodesulfobacteriota</taxon>
        <taxon>Desulfuromonadia</taxon>
        <taxon>Geobacterales</taxon>
        <taxon>Geobacteraceae</taxon>
        <taxon>Geobacter</taxon>
    </lineage>
</organism>
<comment type="caution">
    <text evidence="4">The sequence shown here is derived from an EMBL/GenBank/DDBJ whole genome shotgun (WGS) entry which is preliminary data.</text>
</comment>
<dbReference type="PANTHER" id="PTHR33393:SF13">
    <property type="entry name" value="PGA BIOSYNTHESIS PROTEIN CAPA"/>
    <property type="match status" value="1"/>
</dbReference>
<dbReference type="SMART" id="SM00854">
    <property type="entry name" value="PGA_cap"/>
    <property type="match status" value="1"/>
</dbReference>
<dbReference type="Pfam" id="PF09587">
    <property type="entry name" value="PGA_cap"/>
    <property type="match status" value="1"/>
</dbReference>
<accession>A0A562VFB9</accession>
<feature type="chain" id="PRO_5022212131" evidence="2">
    <location>
        <begin position="19"/>
        <end position="345"/>
    </location>
</feature>
<dbReference type="SUPFAM" id="SSF56300">
    <property type="entry name" value="Metallo-dependent phosphatases"/>
    <property type="match status" value="1"/>
</dbReference>
<dbReference type="InterPro" id="IPR029052">
    <property type="entry name" value="Metallo-depent_PP-like"/>
</dbReference>
<evidence type="ECO:0000256" key="2">
    <source>
        <dbReference type="SAM" id="SignalP"/>
    </source>
</evidence>
<evidence type="ECO:0000259" key="3">
    <source>
        <dbReference type="SMART" id="SM00854"/>
    </source>
</evidence>
<sequence length="345" mass="37380">MHQFIACTLLLLSFAPVAAGQEIVINAVGDIMLAGRATATLARTGYDHPFAATAPLLRRGNITIGNLEAPAARTGTEFRDKRFRFRSDPAVVPALQRAGFTTITLANNHILDFGHQALFETIAHLEHQGLGYAGAGTNLAAARREAVQTVNGRRVAVLAYSLIRPTEFFAGSDRPGTAPGWAQFFAEDIVRAKSRADYVVVSFHWGGELETRPKPYQVTAARRAIDAGADLVIGHHPHVLQGIERYGNGVIFYSLGNFAFASRSSRADRSVIARIVLDNGVKEVELIPLNVLNREVGYQPRILTGRRGDEVIARLNRLSDGMGIVIANVAGRYVISGSGEQMAKQ</sequence>
<protein>
    <submittedName>
        <fullName evidence="4">Poly-gamma-glutamate synthesis protein (Capsule biosynthesis protein)</fullName>
    </submittedName>
</protein>
<dbReference type="RefSeq" id="WP_246125903.1">
    <property type="nucleotide sequence ID" value="NZ_VLLN01000026.1"/>
</dbReference>
<dbReference type="AlphaFoldDB" id="A0A562VFB9"/>
<evidence type="ECO:0000313" key="5">
    <source>
        <dbReference type="Proteomes" id="UP000319449"/>
    </source>
</evidence>
<dbReference type="EMBL" id="VLLN01000026">
    <property type="protein sequence ID" value="TWJ16582.1"/>
    <property type="molecule type" value="Genomic_DNA"/>
</dbReference>
<reference evidence="4 5" key="1">
    <citation type="submission" date="2019-07" db="EMBL/GenBank/DDBJ databases">
        <title>Genomic Encyclopedia of Archaeal and Bacterial Type Strains, Phase II (KMG-II): from individual species to whole genera.</title>
        <authorList>
            <person name="Goeker M."/>
        </authorList>
    </citation>
    <scope>NUCLEOTIDE SEQUENCE [LARGE SCALE GENOMIC DNA]</scope>
    <source>
        <strain evidence="4 5">ATCC BAA-1139</strain>
    </source>
</reference>
<feature type="signal peptide" evidence="2">
    <location>
        <begin position="1"/>
        <end position="18"/>
    </location>
</feature>
<comment type="similarity">
    <text evidence="1">Belongs to the CapA family.</text>
</comment>
<evidence type="ECO:0000313" key="4">
    <source>
        <dbReference type="EMBL" id="TWJ16582.1"/>
    </source>
</evidence>
<dbReference type="CDD" id="cd07381">
    <property type="entry name" value="MPP_CapA"/>
    <property type="match status" value="1"/>
</dbReference>
<keyword evidence="5" id="KW-1185">Reference proteome</keyword>
<dbReference type="Gene3D" id="3.60.21.10">
    <property type="match status" value="1"/>
</dbReference>
<dbReference type="InterPro" id="IPR019079">
    <property type="entry name" value="Capsule_synth_CapA"/>
</dbReference>
<keyword evidence="2" id="KW-0732">Signal</keyword>
<name>A0A562VFB9_9BACT</name>
<proteinExistence type="inferred from homology"/>
<gene>
    <name evidence="4" type="ORF">JN12_03337</name>
</gene>
<dbReference type="InterPro" id="IPR052169">
    <property type="entry name" value="CW_Biosynth-Accessory"/>
</dbReference>